<organism evidence="2 3">
    <name type="scientific">Henosepilachna vigintioctopunctata</name>
    <dbReference type="NCBI Taxonomy" id="420089"/>
    <lineage>
        <taxon>Eukaryota</taxon>
        <taxon>Metazoa</taxon>
        <taxon>Ecdysozoa</taxon>
        <taxon>Arthropoda</taxon>
        <taxon>Hexapoda</taxon>
        <taxon>Insecta</taxon>
        <taxon>Pterygota</taxon>
        <taxon>Neoptera</taxon>
        <taxon>Endopterygota</taxon>
        <taxon>Coleoptera</taxon>
        <taxon>Polyphaga</taxon>
        <taxon>Cucujiformia</taxon>
        <taxon>Coccinelloidea</taxon>
        <taxon>Coccinellidae</taxon>
        <taxon>Epilachninae</taxon>
        <taxon>Epilachnini</taxon>
        <taxon>Henosepilachna</taxon>
    </lineage>
</organism>
<protein>
    <submittedName>
        <fullName evidence="2">Uncharacterized protein</fullName>
    </submittedName>
</protein>
<feature type="compositionally biased region" description="Acidic residues" evidence="1">
    <location>
        <begin position="61"/>
        <end position="71"/>
    </location>
</feature>
<feature type="compositionally biased region" description="Polar residues" evidence="1">
    <location>
        <begin position="195"/>
        <end position="216"/>
    </location>
</feature>
<feature type="compositionally biased region" description="Basic and acidic residues" evidence="1">
    <location>
        <begin position="91"/>
        <end position="107"/>
    </location>
</feature>
<gene>
    <name evidence="2" type="ORF">WA026_005995</name>
</gene>
<accession>A0AAW1U2L8</accession>
<feature type="compositionally biased region" description="Basic and acidic residues" evidence="1">
    <location>
        <begin position="147"/>
        <end position="160"/>
    </location>
</feature>
<dbReference type="EMBL" id="JARQZJ010000032">
    <property type="protein sequence ID" value="KAK9875203.1"/>
    <property type="molecule type" value="Genomic_DNA"/>
</dbReference>
<feature type="compositionally biased region" description="Polar residues" evidence="1">
    <location>
        <begin position="23"/>
        <end position="32"/>
    </location>
</feature>
<evidence type="ECO:0000313" key="2">
    <source>
        <dbReference type="EMBL" id="KAK9875203.1"/>
    </source>
</evidence>
<feature type="region of interest" description="Disordered" evidence="1">
    <location>
        <begin position="1"/>
        <end position="226"/>
    </location>
</feature>
<feature type="region of interest" description="Disordered" evidence="1">
    <location>
        <begin position="271"/>
        <end position="310"/>
    </location>
</feature>
<dbReference type="Proteomes" id="UP001431783">
    <property type="component" value="Unassembled WGS sequence"/>
</dbReference>
<dbReference type="AlphaFoldDB" id="A0AAW1U2L8"/>
<name>A0AAW1U2L8_9CUCU</name>
<feature type="compositionally biased region" description="Low complexity" evidence="1">
    <location>
        <begin position="42"/>
        <end position="55"/>
    </location>
</feature>
<proteinExistence type="predicted"/>
<evidence type="ECO:0000313" key="3">
    <source>
        <dbReference type="Proteomes" id="UP001431783"/>
    </source>
</evidence>
<feature type="compositionally biased region" description="Basic and acidic residues" evidence="1">
    <location>
        <begin position="8"/>
        <end position="20"/>
    </location>
</feature>
<sequence>MRRKSKTKKTDDDKSHRCEDELQNVSKNTNETAIIESEMVKTDTVSPSDSSTPITEPEQTYAEEEIDEEPLPIDQSTPEKNKKKFSWRSSLRRDKSKERSVETKPVDIEGNDELNIDSEKKSTKKTFLEKVGSLKRSPKTSPSKENVLFERVESSSERELSPPISENSDNKTNVNKKKKILASLRLSKSDKPEKQAQQTGCSPSLFSSCTNSNIKPNQDRKLSSDSIEVKTIASYEGEAQDREVTPIRIIRNDFFPEEVLDNRKKPNYVIQEEAEEKSEKISTKEVENKMNERSADNSTNTEEDVTIEKKSPVADKKYGVIENDDFSESLHTLVGDHDPNFLLLSSSDVANDITTASKSCEAAKPGNDNVDDNSLPQGTFRTSCSLSIEDSNKDEKESSDDTLVGSDTLKKSTDTLTQANVEPNLKDWVDITGVDDAQFKYIYLKTVQNIQQEDKMKPETSQEVPKVILSSNEIPSVTVESSGSTGHKENNCEKCGKVVQEKEGETEAKSTPKAKCICTTMTRVRRSIGELEEGNVKSKVAVLDKSERPIILPLRKGNLEFRFKKLTRNSEYLLSNCFYSHPHPSIL</sequence>
<reference evidence="2 3" key="1">
    <citation type="submission" date="2023-03" db="EMBL/GenBank/DDBJ databases">
        <title>Genome insight into feeding habits of ladybird beetles.</title>
        <authorList>
            <person name="Li H.-S."/>
            <person name="Huang Y.-H."/>
            <person name="Pang H."/>
        </authorList>
    </citation>
    <scope>NUCLEOTIDE SEQUENCE [LARGE SCALE GENOMIC DNA]</scope>
    <source>
        <strain evidence="2">SYSU_2023b</strain>
        <tissue evidence="2">Whole body</tissue>
    </source>
</reference>
<evidence type="ECO:0000256" key="1">
    <source>
        <dbReference type="SAM" id="MobiDB-lite"/>
    </source>
</evidence>
<comment type="caution">
    <text evidence="2">The sequence shown here is derived from an EMBL/GenBank/DDBJ whole genome shotgun (WGS) entry which is preliminary data.</text>
</comment>
<keyword evidence="3" id="KW-1185">Reference proteome</keyword>
<feature type="compositionally biased region" description="Basic and acidic residues" evidence="1">
    <location>
        <begin position="277"/>
        <end position="295"/>
    </location>
</feature>